<dbReference type="OrthoDB" id="2187161at2"/>
<accession>Q8DW52</accession>
<dbReference type="KEGG" id="smu:SMU_223c"/>
<sequence length="33" mass="3958">MKYPNSQGGKYLFLASKTKEYFKSHFREIMIDV</sequence>
<dbReference type="EMBL" id="AE014133">
    <property type="protein sequence ID" value="AAN57995.1"/>
    <property type="molecule type" value="Genomic_DNA"/>
</dbReference>
<reference evidence="1 2" key="1">
    <citation type="journal article" date="2002" name="Proc. Natl. Acad. Sci. U.S.A.">
        <title>Genome sequence of Streptococcus mutans UA159, a cariogenic dental pathogen.</title>
        <authorList>
            <person name="Ajdic D."/>
            <person name="McShan W.M."/>
            <person name="McLaughlin R.E."/>
            <person name="Savic G."/>
            <person name="Chang J."/>
            <person name="Carson M.B."/>
            <person name="Primeaux C."/>
            <person name="Tian R."/>
            <person name="Kenton S."/>
            <person name="Jia H."/>
            <person name="Lin S."/>
            <person name="Qian Y."/>
            <person name="Li S."/>
            <person name="Zhu H."/>
            <person name="Najar F."/>
            <person name="Lai H."/>
            <person name="White J."/>
            <person name="Roe B.A."/>
            <person name="Ferretti J.J."/>
        </authorList>
    </citation>
    <scope>NUCLEOTIDE SEQUENCE [LARGE SCALE GENOMIC DNA]</scope>
    <source>
        <strain evidence="2">ATCC 700610 / UA159</strain>
    </source>
</reference>
<dbReference type="HOGENOM" id="CLU_3384080_0_0_9"/>
<gene>
    <name evidence="1" type="ordered locus">SMU_223c</name>
</gene>
<name>Q8DW52_STRMU</name>
<protein>
    <submittedName>
        <fullName evidence="1">Uncharacterized protein</fullName>
    </submittedName>
</protein>
<evidence type="ECO:0000313" key="1">
    <source>
        <dbReference type="EMBL" id="AAN57995.1"/>
    </source>
</evidence>
<dbReference type="Proteomes" id="UP000002512">
    <property type="component" value="Chromosome"/>
</dbReference>
<proteinExistence type="predicted"/>
<dbReference type="AlphaFoldDB" id="Q8DW52"/>
<keyword evidence="2" id="KW-1185">Reference proteome</keyword>
<evidence type="ECO:0000313" key="2">
    <source>
        <dbReference type="Proteomes" id="UP000002512"/>
    </source>
</evidence>
<organism evidence="1 2">
    <name type="scientific">Streptococcus mutans serotype c (strain ATCC 700610 / UA159)</name>
    <dbReference type="NCBI Taxonomy" id="210007"/>
    <lineage>
        <taxon>Bacteria</taxon>
        <taxon>Bacillati</taxon>
        <taxon>Bacillota</taxon>
        <taxon>Bacilli</taxon>
        <taxon>Lactobacillales</taxon>
        <taxon>Streptococcaceae</taxon>
        <taxon>Streptococcus</taxon>
    </lineage>
</organism>
<dbReference type="STRING" id="210007.SMU_223c"/>